<evidence type="ECO:0000313" key="10">
    <source>
        <dbReference type="EMBL" id="GFY88282.1"/>
    </source>
</evidence>
<dbReference type="InterPro" id="IPR045870">
    <property type="entry name" value="TryX_NRX_thioredoxin_dom"/>
</dbReference>
<dbReference type="Gene3D" id="3.40.30.10">
    <property type="entry name" value="Glutaredoxin"/>
    <property type="match status" value="3"/>
</dbReference>
<dbReference type="AlphaFoldDB" id="A0A7J0EPM8"/>
<feature type="compositionally biased region" description="Basic and acidic residues" evidence="8">
    <location>
        <begin position="520"/>
        <end position="530"/>
    </location>
</feature>
<keyword evidence="2" id="KW-0677">Repeat</keyword>
<dbReference type="SUPFAM" id="SSF52833">
    <property type="entry name" value="Thioredoxin-like"/>
    <property type="match status" value="2"/>
</dbReference>
<dbReference type="EMBL" id="BJWL01000006">
    <property type="protein sequence ID" value="GFY88282.1"/>
    <property type="molecule type" value="Genomic_DNA"/>
</dbReference>
<keyword evidence="11" id="KW-1185">Reference proteome</keyword>
<comment type="similarity">
    <text evidence="5">Belongs to the nucleoredoxin family.</text>
</comment>
<dbReference type="InterPro" id="IPR046349">
    <property type="entry name" value="C1-like_sf"/>
</dbReference>
<dbReference type="InterPro" id="IPR036249">
    <property type="entry name" value="Thioredoxin-like_sf"/>
</dbReference>
<dbReference type="CDD" id="cd03009">
    <property type="entry name" value="TryX_like_TryX_NRX"/>
    <property type="match status" value="1"/>
</dbReference>
<comment type="catalytic activity">
    <reaction evidence="7">
        <text>[protein]-dithiol + NADP(+) = [protein]-disulfide + NADPH + H(+)</text>
        <dbReference type="Rhea" id="RHEA:18753"/>
        <dbReference type="Rhea" id="RHEA-COMP:10593"/>
        <dbReference type="Rhea" id="RHEA-COMP:10594"/>
        <dbReference type="ChEBI" id="CHEBI:15378"/>
        <dbReference type="ChEBI" id="CHEBI:29950"/>
        <dbReference type="ChEBI" id="CHEBI:50058"/>
        <dbReference type="ChEBI" id="CHEBI:57783"/>
        <dbReference type="ChEBI" id="CHEBI:58349"/>
        <dbReference type="EC" id="1.8.1.8"/>
    </reaction>
</comment>
<evidence type="ECO:0000256" key="5">
    <source>
        <dbReference type="ARBA" id="ARBA00025782"/>
    </source>
</evidence>
<dbReference type="InterPro" id="IPR052259">
    <property type="entry name" value="Nucleoredoxin-like"/>
</dbReference>
<protein>
    <recommendedName>
        <fullName evidence="1">protein-disulfide reductase</fullName>
        <ecNumber evidence="1">1.8.1.8</ecNumber>
    </recommendedName>
</protein>
<dbReference type="Pfam" id="PF03107">
    <property type="entry name" value="C1_2"/>
    <property type="match status" value="1"/>
</dbReference>
<gene>
    <name evidence="10" type="ORF">Acr_06g0002220</name>
</gene>
<comment type="catalytic activity">
    <reaction evidence="6">
        <text>[protein]-dithiol + NAD(+) = [protein]-disulfide + NADH + H(+)</text>
        <dbReference type="Rhea" id="RHEA:18749"/>
        <dbReference type="Rhea" id="RHEA-COMP:10593"/>
        <dbReference type="Rhea" id="RHEA-COMP:10594"/>
        <dbReference type="ChEBI" id="CHEBI:15378"/>
        <dbReference type="ChEBI" id="CHEBI:29950"/>
        <dbReference type="ChEBI" id="CHEBI:50058"/>
        <dbReference type="ChEBI" id="CHEBI:57540"/>
        <dbReference type="ChEBI" id="CHEBI:57945"/>
        <dbReference type="EC" id="1.8.1.8"/>
    </reaction>
</comment>
<dbReference type="InterPro" id="IPR004146">
    <property type="entry name" value="DC1"/>
</dbReference>
<organism evidence="10 11">
    <name type="scientific">Actinidia rufa</name>
    <dbReference type="NCBI Taxonomy" id="165716"/>
    <lineage>
        <taxon>Eukaryota</taxon>
        <taxon>Viridiplantae</taxon>
        <taxon>Streptophyta</taxon>
        <taxon>Embryophyta</taxon>
        <taxon>Tracheophyta</taxon>
        <taxon>Spermatophyta</taxon>
        <taxon>Magnoliopsida</taxon>
        <taxon>eudicotyledons</taxon>
        <taxon>Gunneridae</taxon>
        <taxon>Pentapetalae</taxon>
        <taxon>asterids</taxon>
        <taxon>Ericales</taxon>
        <taxon>Actinidiaceae</taxon>
        <taxon>Actinidia</taxon>
    </lineage>
</organism>
<dbReference type="InterPro" id="IPR013766">
    <property type="entry name" value="Thioredoxin_domain"/>
</dbReference>
<evidence type="ECO:0000256" key="1">
    <source>
        <dbReference type="ARBA" id="ARBA00012612"/>
    </source>
</evidence>
<evidence type="ECO:0000256" key="8">
    <source>
        <dbReference type="SAM" id="MobiDB-lite"/>
    </source>
</evidence>
<dbReference type="Pfam" id="PF13905">
    <property type="entry name" value="Thioredoxin_8"/>
    <property type="match status" value="2"/>
</dbReference>
<evidence type="ECO:0000259" key="9">
    <source>
        <dbReference type="PROSITE" id="PS51352"/>
    </source>
</evidence>
<dbReference type="EC" id="1.8.1.8" evidence="1"/>
<sequence length="543" mass="60849">MQNQANQIPMANGNDSATHDLVSLLSSEDRDFLVRPNGDQVKISNLDGKIVGLYFSGSWCGPCRHFTPKLVEVYEELSSKGDFEVVFISSDRIDEAFDAYFMKMPWLAIPFSDSETRQRLKKLFRVRGIPNLVILDGTGLVSSDQGVRIIKDYGTEGYPFTPERVNALREEEEAAKKEQSLKSIFGFQKTRDFLISNSGTKIPVSELEGKTVGLFFSATAYRGCFEFTEKLVEVYKKLKEKGESFEIVLISLDSEEEYFKQGFDTMPWLALPFNDKSCEKLTRYFELAAIPTLVVLSPDGKTLNPNVAELIEDHGAEAYPFTPEKLVELAEIEKAKREAQTLESILVSGDNDFVIDKSGSQIPVSQLVGRTILLYFSRPMVSALPCFSTQVNLHIRRDQGDKRKAFLQRTFKITGIPAVVAIGPSGKTITTQARQLLQAHGADAYPFTKEHLKHLDEMIEETAKGWPEKVKHESHVAHELVKTKCSGYVCNGCGEMGHGWSFSCKQCDFDLHPKCALKQDEGKDEPKGAKEGWTCEGDVCRKT</sequence>
<reference evidence="10 11" key="1">
    <citation type="submission" date="2019-07" db="EMBL/GenBank/DDBJ databases">
        <title>De Novo Assembly of kiwifruit Actinidia rufa.</title>
        <authorList>
            <person name="Sugita-Konishi S."/>
            <person name="Sato K."/>
            <person name="Mori E."/>
            <person name="Abe Y."/>
            <person name="Kisaki G."/>
            <person name="Hamano K."/>
            <person name="Suezawa K."/>
            <person name="Otani M."/>
            <person name="Fukuda T."/>
            <person name="Manabe T."/>
            <person name="Gomi K."/>
            <person name="Tabuchi M."/>
            <person name="Akimitsu K."/>
            <person name="Kataoka I."/>
        </authorList>
    </citation>
    <scope>NUCLEOTIDE SEQUENCE [LARGE SCALE GENOMIC DNA]</scope>
    <source>
        <strain evidence="11">cv. Fuchu</strain>
    </source>
</reference>
<name>A0A7J0EPM8_9ERIC</name>
<accession>A0A7J0EPM8</accession>
<dbReference type="Proteomes" id="UP000585474">
    <property type="component" value="Unassembled WGS sequence"/>
</dbReference>
<evidence type="ECO:0000256" key="3">
    <source>
        <dbReference type="ARBA" id="ARBA00023002"/>
    </source>
</evidence>
<feature type="domain" description="Thioredoxin" evidence="9">
    <location>
        <begin position="16"/>
        <end position="176"/>
    </location>
</feature>
<dbReference type="OrthoDB" id="409136at2759"/>
<keyword evidence="4" id="KW-0520">NAD</keyword>
<evidence type="ECO:0000256" key="7">
    <source>
        <dbReference type="ARBA" id="ARBA00047804"/>
    </source>
</evidence>
<dbReference type="PANTHER" id="PTHR13871:SF96">
    <property type="entry name" value="THIOREDOXIN DOMAIN-CONTAINING PROTEIN"/>
    <property type="match status" value="1"/>
</dbReference>
<comment type="caution">
    <text evidence="10">The sequence shown here is derived from an EMBL/GenBank/DDBJ whole genome shotgun (WGS) entry which is preliminary data.</text>
</comment>
<dbReference type="PROSITE" id="PS51352">
    <property type="entry name" value="THIOREDOXIN_2"/>
    <property type="match status" value="1"/>
</dbReference>
<evidence type="ECO:0000256" key="2">
    <source>
        <dbReference type="ARBA" id="ARBA00022737"/>
    </source>
</evidence>
<keyword evidence="3" id="KW-0560">Oxidoreductase</keyword>
<feature type="region of interest" description="Disordered" evidence="8">
    <location>
        <begin position="520"/>
        <end position="543"/>
    </location>
</feature>
<dbReference type="GO" id="GO:0004791">
    <property type="term" value="F:thioredoxin-disulfide reductase (NADPH) activity"/>
    <property type="evidence" value="ECO:0007669"/>
    <property type="project" value="InterPro"/>
</dbReference>
<dbReference type="InterPro" id="IPR012336">
    <property type="entry name" value="Thioredoxin-like_fold"/>
</dbReference>
<proteinExistence type="inferred from homology"/>
<dbReference type="PANTHER" id="PTHR13871">
    <property type="entry name" value="THIOREDOXIN"/>
    <property type="match status" value="1"/>
</dbReference>
<evidence type="ECO:0000313" key="11">
    <source>
        <dbReference type="Proteomes" id="UP000585474"/>
    </source>
</evidence>
<evidence type="ECO:0000256" key="6">
    <source>
        <dbReference type="ARBA" id="ARBA00047388"/>
    </source>
</evidence>
<dbReference type="SUPFAM" id="SSF57889">
    <property type="entry name" value="Cysteine-rich domain"/>
    <property type="match status" value="1"/>
</dbReference>
<evidence type="ECO:0000256" key="4">
    <source>
        <dbReference type="ARBA" id="ARBA00023027"/>
    </source>
</evidence>